<organism evidence="1 2">
    <name type="scientific">Channa striata</name>
    <name type="common">Snakehead murrel</name>
    <name type="synonym">Ophicephalus striatus</name>
    <dbReference type="NCBI Taxonomy" id="64152"/>
    <lineage>
        <taxon>Eukaryota</taxon>
        <taxon>Metazoa</taxon>
        <taxon>Chordata</taxon>
        <taxon>Craniata</taxon>
        <taxon>Vertebrata</taxon>
        <taxon>Euteleostomi</taxon>
        <taxon>Actinopterygii</taxon>
        <taxon>Neopterygii</taxon>
        <taxon>Teleostei</taxon>
        <taxon>Neoteleostei</taxon>
        <taxon>Acanthomorphata</taxon>
        <taxon>Anabantaria</taxon>
        <taxon>Anabantiformes</taxon>
        <taxon>Channoidei</taxon>
        <taxon>Channidae</taxon>
        <taxon>Channa</taxon>
    </lineage>
</organism>
<accession>A0AA88N8D0</accession>
<evidence type="ECO:0000313" key="2">
    <source>
        <dbReference type="Proteomes" id="UP001187415"/>
    </source>
</evidence>
<dbReference type="EMBL" id="JAUPFM010000005">
    <property type="protein sequence ID" value="KAK2852037.1"/>
    <property type="molecule type" value="Genomic_DNA"/>
</dbReference>
<name>A0AA88N8D0_CHASR</name>
<reference evidence="1" key="1">
    <citation type="submission" date="2023-07" db="EMBL/GenBank/DDBJ databases">
        <title>Chromosome-level Genome Assembly of Striped Snakehead (Channa striata).</title>
        <authorList>
            <person name="Liu H."/>
        </authorList>
    </citation>
    <scope>NUCLEOTIDE SEQUENCE</scope>
    <source>
        <strain evidence="1">Gz</strain>
        <tissue evidence="1">Muscle</tissue>
    </source>
</reference>
<evidence type="ECO:0000313" key="1">
    <source>
        <dbReference type="EMBL" id="KAK2852037.1"/>
    </source>
</evidence>
<sequence length="87" mass="9940">MSRPRTNTQSLHAVFRELRLPDATGRDVTTTRPASCDVACDWPPPLSVTADRQPSPPCCHCRRLQEEYSFITHMETEENGQEPVQTW</sequence>
<dbReference type="AlphaFoldDB" id="A0AA88N8D0"/>
<keyword evidence="2" id="KW-1185">Reference proteome</keyword>
<dbReference type="Proteomes" id="UP001187415">
    <property type="component" value="Unassembled WGS sequence"/>
</dbReference>
<proteinExistence type="predicted"/>
<gene>
    <name evidence="1" type="ORF">Q5P01_008313</name>
</gene>
<comment type="caution">
    <text evidence="1">The sequence shown here is derived from an EMBL/GenBank/DDBJ whole genome shotgun (WGS) entry which is preliminary data.</text>
</comment>
<protein>
    <submittedName>
        <fullName evidence="1">Uncharacterized protein</fullName>
    </submittedName>
</protein>